<dbReference type="InterPro" id="IPR036869">
    <property type="entry name" value="J_dom_sf"/>
</dbReference>
<feature type="compositionally biased region" description="Low complexity" evidence="1">
    <location>
        <begin position="381"/>
        <end position="396"/>
    </location>
</feature>
<feature type="compositionally biased region" description="Polar residues" evidence="1">
    <location>
        <begin position="416"/>
        <end position="432"/>
    </location>
</feature>
<dbReference type="SMART" id="SM00233">
    <property type="entry name" value="PH"/>
    <property type="match status" value="1"/>
</dbReference>
<dbReference type="SUPFAM" id="SSF50729">
    <property type="entry name" value="PH domain-like"/>
    <property type="match status" value="1"/>
</dbReference>
<sequence length="677" mass="77676">MSINPENANLAQLLRECASLVERNEHSALLYKAVEALNRYAETTGHIDSSTKVSRRLSFQRPKNTKSTLIANGWLEQNRKSRFRNVWKEVLASLVEGSREGEETTLWIQRERIVNGKSTLEALHQIPMKWMLDVKMLEFYGEYRFAITVYNVPEDFIFRTRGEETCREWIATLKSAKESGKVDKASKAAKETEFPDLLNEKKSNGGTGDKLFPDLNMENGQPEPSAPPMPENSSRTSSSSSHGHENGMRNEANSQQTNKASGRKTIAELRAIAHGAGYDTRGMERADLEKIAAYFAPVSERNAAVQSNQKSVQETQQERTTRIQKEIEERRKAEEAERLRKQQEDERIRQQQQYVQQKREEAKQRQEAVRKQAEEAKRRQQQQQQQEQWLPQQQWKNSTQASSSPRRRQPVGGVNQFESTRFFGSNNHTQAGESGPRRKYPGHTANQPNQAGTQQQSVPSSQQPFKAPQYHQPQGRPQQQYPQQQQQQPQQTYQRQPPPQPQAQQQSQPQQTYTTPGENQRTKDPTSPLNQKYAKAMGSDQESGQDDDAIIAVVRRNVLMTWALVPPQYNMLRPIDQLLSSIQTVLPPFGGVASHDYFAKWKPINHQDLLIGAAMTGPDEAKLKKAVRKLRVFLHPDRLPKEFDAKQTFVCKMLWDVSNDAYEEFLKNKDELEWIRS</sequence>
<dbReference type="Gene3D" id="1.10.287.110">
    <property type="entry name" value="DnaJ domain"/>
    <property type="match status" value="1"/>
</dbReference>
<feature type="compositionally biased region" description="Basic and acidic residues" evidence="1">
    <location>
        <begin position="357"/>
        <end position="378"/>
    </location>
</feature>
<protein>
    <recommendedName>
        <fullName evidence="2">PH domain-containing protein</fullName>
    </recommendedName>
</protein>
<feature type="compositionally biased region" description="Low complexity" evidence="1">
    <location>
        <begin position="454"/>
        <end position="495"/>
    </location>
</feature>
<dbReference type="InterPro" id="IPR001849">
    <property type="entry name" value="PH_domain"/>
</dbReference>
<accession>A0AAD3D163</accession>
<feature type="compositionally biased region" description="Basic and acidic residues" evidence="1">
    <location>
        <begin position="316"/>
        <end position="349"/>
    </location>
</feature>
<dbReference type="Proteomes" id="UP001054902">
    <property type="component" value="Unassembled WGS sequence"/>
</dbReference>
<evidence type="ECO:0000256" key="1">
    <source>
        <dbReference type="SAM" id="MobiDB-lite"/>
    </source>
</evidence>
<feature type="region of interest" description="Disordered" evidence="1">
    <location>
        <begin position="300"/>
        <end position="545"/>
    </location>
</feature>
<name>A0AAD3D163_9STRA</name>
<feature type="compositionally biased region" description="Low complexity" evidence="1">
    <location>
        <begin position="502"/>
        <end position="516"/>
    </location>
</feature>
<dbReference type="EMBL" id="BLLK01000051">
    <property type="protein sequence ID" value="GFH55898.1"/>
    <property type="molecule type" value="Genomic_DNA"/>
</dbReference>
<feature type="compositionally biased region" description="Polar residues" evidence="1">
    <location>
        <begin position="251"/>
        <end position="260"/>
    </location>
</feature>
<dbReference type="CDD" id="cd06257">
    <property type="entry name" value="DnaJ"/>
    <property type="match status" value="1"/>
</dbReference>
<evidence type="ECO:0000259" key="2">
    <source>
        <dbReference type="PROSITE" id="PS50003"/>
    </source>
</evidence>
<proteinExistence type="predicted"/>
<evidence type="ECO:0000313" key="4">
    <source>
        <dbReference type="Proteomes" id="UP001054902"/>
    </source>
</evidence>
<gene>
    <name evidence="3" type="ORF">CTEN210_12374</name>
</gene>
<organism evidence="3 4">
    <name type="scientific">Chaetoceros tenuissimus</name>
    <dbReference type="NCBI Taxonomy" id="426638"/>
    <lineage>
        <taxon>Eukaryota</taxon>
        <taxon>Sar</taxon>
        <taxon>Stramenopiles</taxon>
        <taxon>Ochrophyta</taxon>
        <taxon>Bacillariophyta</taxon>
        <taxon>Coscinodiscophyceae</taxon>
        <taxon>Chaetocerotophycidae</taxon>
        <taxon>Chaetocerotales</taxon>
        <taxon>Chaetocerotaceae</taxon>
        <taxon>Chaetoceros</taxon>
    </lineage>
</organism>
<keyword evidence="4" id="KW-1185">Reference proteome</keyword>
<reference evidence="3 4" key="1">
    <citation type="journal article" date="2021" name="Sci. Rep.">
        <title>The genome of the diatom Chaetoceros tenuissimus carries an ancient integrated fragment of an extant virus.</title>
        <authorList>
            <person name="Hongo Y."/>
            <person name="Kimura K."/>
            <person name="Takaki Y."/>
            <person name="Yoshida Y."/>
            <person name="Baba S."/>
            <person name="Kobayashi G."/>
            <person name="Nagasaki K."/>
            <person name="Hano T."/>
            <person name="Tomaru Y."/>
        </authorList>
    </citation>
    <scope>NUCLEOTIDE SEQUENCE [LARGE SCALE GENOMIC DNA]</scope>
    <source>
        <strain evidence="3 4">NIES-3715</strain>
    </source>
</reference>
<feature type="compositionally biased region" description="Basic and acidic residues" evidence="1">
    <location>
        <begin position="180"/>
        <end position="203"/>
    </location>
</feature>
<feature type="region of interest" description="Disordered" evidence="1">
    <location>
        <begin position="180"/>
        <end position="261"/>
    </location>
</feature>
<evidence type="ECO:0000313" key="3">
    <source>
        <dbReference type="EMBL" id="GFH55898.1"/>
    </source>
</evidence>
<feature type="compositionally biased region" description="Polar residues" evidence="1">
    <location>
        <begin position="444"/>
        <end position="453"/>
    </location>
</feature>
<dbReference type="AlphaFoldDB" id="A0AAD3D163"/>
<dbReference type="InterPro" id="IPR001623">
    <property type="entry name" value="DnaJ_domain"/>
</dbReference>
<feature type="domain" description="PH" evidence="2">
    <location>
        <begin position="68"/>
        <end position="178"/>
    </location>
</feature>
<comment type="caution">
    <text evidence="3">The sequence shown here is derived from an EMBL/GenBank/DDBJ whole genome shotgun (WGS) entry which is preliminary data.</text>
</comment>
<dbReference type="PROSITE" id="PS50003">
    <property type="entry name" value="PH_DOMAIN"/>
    <property type="match status" value="1"/>
</dbReference>